<proteinExistence type="inferred from homology"/>
<accession>A0ABT7V7Y6</accession>
<name>A0ABT7V7Y6_9ACTN</name>
<dbReference type="InterPro" id="IPR003732">
    <property type="entry name" value="Daa-tRNA_deacyls_DTD"/>
</dbReference>
<dbReference type="NCBIfam" id="TIGR00256">
    <property type="entry name" value="D-aminoacyl-tRNA deacylase"/>
    <property type="match status" value="1"/>
</dbReference>
<evidence type="ECO:0000313" key="3">
    <source>
        <dbReference type="EMBL" id="MDM8274596.1"/>
    </source>
</evidence>
<reference evidence="4" key="1">
    <citation type="submission" date="2023-06" db="EMBL/GenBank/DDBJ databases">
        <title>Identification and characterization of horizontal gene transfer across gut microbiota members of farm animals based on homology search.</title>
        <authorList>
            <person name="Zeman M."/>
            <person name="Kubasova T."/>
            <person name="Jahodarova E."/>
            <person name="Nykrynova M."/>
            <person name="Rychlik I."/>
        </authorList>
    </citation>
    <scope>NUCLEOTIDE SEQUENCE [LARGE SCALE GENOMIC DNA]</scope>
    <source>
        <strain evidence="4">154_Feed</strain>
    </source>
</reference>
<reference evidence="3 4" key="2">
    <citation type="submission" date="2023-06" db="EMBL/GenBank/DDBJ databases">
        <authorList>
            <person name="Zeman M."/>
            <person name="Kubasova T."/>
            <person name="Jahodarova E."/>
            <person name="Nykrynova M."/>
            <person name="Rychlik I."/>
        </authorList>
    </citation>
    <scope>NUCLEOTIDE SEQUENCE [LARGE SCALE GENOMIC DNA]</scope>
    <source>
        <strain evidence="3 4">154_Feed</strain>
    </source>
</reference>
<protein>
    <recommendedName>
        <fullName evidence="2">D-aminoacyl-tRNA deacylase</fullName>
        <shortName evidence="2">DTD</shortName>
        <ecNumber evidence="2">3.1.1.96</ecNumber>
    </recommendedName>
    <alternativeName>
        <fullName evidence="2">Gly-tRNA(Ala) deacylase</fullName>
        <ecNumber evidence="2">3.1.1.-</ecNumber>
    </alternativeName>
</protein>
<dbReference type="GO" id="GO:0051499">
    <property type="term" value="F:D-aminoacyl-tRNA deacylase activity"/>
    <property type="evidence" value="ECO:0007669"/>
    <property type="project" value="UniProtKB-EC"/>
</dbReference>
<dbReference type="CDD" id="cd00563">
    <property type="entry name" value="Dtyr_deacylase"/>
    <property type="match status" value="1"/>
</dbReference>
<keyword evidence="2 3" id="KW-0378">Hydrolase</keyword>
<comment type="catalytic activity">
    <reaction evidence="2">
        <text>a D-aminoacyl-tRNA + H2O = a tRNA + a D-alpha-amino acid + H(+)</text>
        <dbReference type="Rhea" id="RHEA:13953"/>
        <dbReference type="Rhea" id="RHEA-COMP:10123"/>
        <dbReference type="Rhea" id="RHEA-COMP:10124"/>
        <dbReference type="ChEBI" id="CHEBI:15377"/>
        <dbReference type="ChEBI" id="CHEBI:15378"/>
        <dbReference type="ChEBI" id="CHEBI:59871"/>
        <dbReference type="ChEBI" id="CHEBI:78442"/>
        <dbReference type="ChEBI" id="CHEBI:79333"/>
        <dbReference type="EC" id="3.1.1.96"/>
    </reaction>
</comment>
<comment type="catalytic activity">
    <reaction evidence="2">
        <text>glycyl-tRNA(Ala) + H2O = tRNA(Ala) + glycine + H(+)</text>
        <dbReference type="Rhea" id="RHEA:53744"/>
        <dbReference type="Rhea" id="RHEA-COMP:9657"/>
        <dbReference type="Rhea" id="RHEA-COMP:13640"/>
        <dbReference type="ChEBI" id="CHEBI:15377"/>
        <dbReference type="ChEBI" id="CHEBI:15378"/>
        <dbReference type="ChEBI" id="CHEBI:57305"/>
        <dbReference type="ChEBI" id="CHEBI:78442"/>
        <dbReference type="ChEBI" id="CHEBI:78522"/>
    </reaction>
</comment>
<dbReference type="InterPro" id="IPR023509">
    <property type="entry name" value="DTD-like_sf"/>
</dbReference>
<keyword evidence="2" id="KW-0963">Cytoplasm</keyword>
<dbReference type="RefSeq" id="WP_289544649.1">
    <property type="nucleotide sequence ID" value="NZ_JAUDDZ010000003.1"/>
</dbReference>
<dbReference type="Proteomes" id="UP001529421">
    <property type="component" value="Unassembled WGS sequence"/>
</dbReference>
<organism evidence="3 4">
    <name type="scientific">Enorma phocaeensis</name>
    <dbReference type="NCBI Taxonomy" id="1871019"/>
    <lineage>
        <taxon>Bacteria</taxon>
        <taxon>Bacillati</taxon>
        <taxon>Actinomycetota</taxon>
        <taxon>Coriobacteriia</taxon>
        <taxon>Coriobacteriales</taxon>
        <taxon>Coriobacteriaceae</taxon>
        <taxon>Enorma</taxon>
    </lineage>
</organism>
<comment type="domain">
    <text evidence="2">A Gly-cisPro motif from one monomer fits into the active site of the other monomer to allow specific chiral rejection of L-amino acids.</text>
</comment>
<comment type="similarity">
    <text evidence="1 2">Belongs to the DTD family.</text>
</comment>
<feature type="short sequence motif" description="Gly-cisPro motif, important for rejection of L-amino acids" evidence="2">
    <location>
        <begin position="137"/>
        <end position="138"/>
    </location>
</feature>
<dbReference type="EC" id="3.1.1.-" evidence="2"/>
<dbReference type="PANTHER" id="PTHR10472:SF5">
    <property type="entry name" value="D-AMINOACYL-TRNA DEACYLASE 1"/>
    <property type="match status" value="1"/>
</dbReference>
<comment type="caution">
    <text evidence="3">The sequence shown here is derived from an EMBL/GenBank/DDBJ whole genome shotgun (WGS) entry which is preliminary data.</text>
</comment>
<evidence type="ECO:0000256" key="1">
    <source>
        <dbReference type="ARBA" id="ARBA00009673"/>
    </source>
</evidence>
<evidence type="ECO:0000256" key="2">
    <source>
        <dbReference type="HAMAP-Rule" id="MF_00518"/>
    </source>
</evidence>
<comment type="subcellular location">
    <subcellularLocation>
        <location evidence="2">Cytoplasm</location>
    </subcellularLocation>
</comment>
<keyword evidence="4" id="KW-1185">Reference proteome</keyword>
<dbReference type="Gene3D" id="3.50.80.10">
    <property type="entry name" value="D-tyrosyl-tRNA(Tyr) deacylase"/>
    <property type="match status" value="1"/>
</dbReference>
<keyword evidence="2" id="KW-0820">tRNA-binding</keyword>
<dbReference type="PANTHER" id="PTHR10472">
    <property type="entry name" value="D-TYROSYL-TRNA TYR DEACYLASE"/>
    <property type="match status" value="1"/>
</dbReference>
<dbReference type="HAMAP" id="MF_00518">
    <property type="entry name" value="Deacylase_Dtd"/>
    <property type="match status" value="1"/>
</dbReference>
<dbReference type="Pfam" id="PF02580">
    <property type="entry name" value="Tyr_Deacylase"/>
    <property type="match status" value="1"/>
</dbReference>
<evidence type="ECO:0000313" key="4">
    <source>
        <dbReference type="Proteomes" id="UP001529421"/>
    </source>
</evidence>
<dbReference type="SUPFAM" id="SSF69500">
    <property type="entry name" value="DTD-like"/>
    <property type="match status" value="1"/>
</dbReference>
<keyword evidence="2" id="KW-0694">RNA-binding</keyword>
<dbReference type="EMBL" id="JAUDDZ010000003">
    <property type="protein sequence ID" value="MDM8274596.1"/>
    <property type="molecule type" value="Genomic_DNA"/>
</dbReference>
<sequence length="148" mass="16125">MRAVIQRVLRSSVVIDGETVGSIGQGYLILLGVGHNDGHAEAEKLWHKIFALRIMEDENGKTNRSIDDVSGEVLVVSQFTLFADCRRGRRPSFTAAGAPDLANELYEYFVSLARADVSHVATGSFGADMKVELVNDGPFTIVLDTDDL</sequence>
<dbReference type="EC" id="3.1.1.96" evidence="2"/>
<gene>
    <name evidence="2 3" type="primary">dtd</name>
    <name evidence="3" type="ORF">QUW28_03650</name>
</gene>
<comment type="function">
    <text evidence="2">An aminoacyl-tRNA editing enzyme that deacylates mischarged D-aminoacyl-tRNAs. Also deacylates mischarged glycyl-tRNA(Ala), protecting cells against glycine mischarging by AlaRS. Acts via tRNA-based rather than protein-based catalysis; rejects L-amino acids rather than detecting D-amino acids in the active site. By recycling D-aminoacyl-tRNA to D-amino acids and free tRNA molecules, this enzyme counteracts the toxicity associated with the formation of D-aminoacyl-tRNA entities in vivo and helps enforce protein L-homochirality.</text>
</comment>
<comment type="subunit">
    <text evidence="2">Homodimer.</text>
</comment>